<keyword evidence="8" id="KW-0653">Protein transport</keyword>
<dbReference type="GO" id="GO:0016020">
    <property type="term" value="C:membrane"/>
    <property type="evidence" value="ECO:0007669"/>
    <property type="project" value="TreeGrafter"/>
</dbReference>
<dbReference type="GO" id="GO:0015031">
    <property type="term" value="P:protein transport"/>
    <property type="evidence" value="ECO:0007669"/>
    <property type="project" value="UniProtKB-KW"/>
</dbReference>
<sequence length="1129" mass="126270">MSTLRVLCRDQPRRSIALATDDCVLEITQPNVDYGRNGATTKHQDTNRCLLEAHFRSFSDLQGYRLLGEGRGTLGLISLNRDVFICVVTSSSRAATVRPGETVLKIENVEFYCLNRSDYEYGEEYQTSSRFAVEDIGSDDLHDIKDIVTDHPFIALKKLFGDGSFYYSRDFNLTERVQDRSTTSSVIDIDGLNQDMLWNSYMIDPLLIFRSRLSTHEREKLDTSRILTSVIRGFAGTLAIPAAGLRITHLASNLPSNLTVISRLSARRAGTRFNSRGIDDDGNVANFVETETILWSPPGLTFSYAQARGSVPIFWEQTPGLIPGQQKIEISRSFEATQHAFDRHFDFLELNYGAVHIVNLLSDTKNSELSLSSEFRKHVAKRSDAHQNGSLTSFDHYLLRMTDFDFHAEARGPLGYEVSNQIYEILKRALDGFGYALIETASNEKRSSLSGRNREVPRVILQQEGIFRTNCLDCLDRTNLVQTIISLMALEMYLHQRGSDMVPEIRMRHSSLWADNGDALSKVYAGTGALKSSFTRHGKMSLAGAFADARKSATRLYVNNFADKARQNTIDILLGHLSNQVPVELYDPINDVVAAELEHRAEEYTSSKNIRIWVGTFNVNGKGEGTTTDLSPWLLGMRGKGGDNPALVVVAFQEIVELSPQQIMSTDPKPRMTWENSVRNCLNEYADRMGTNRYVLLRSGQLVGAALLVYVREDALGDIKNVEGSVKKTGLSGMAGNKGGCAIRLEYSNTKICLVTAHLAAGFANYDERNKDYATISNGLRFRYNRTIEDHDAIIWLGDFNYRIGLDNQEVRQLIKNHEFGKLYEHDQLNLQMLAGRTFPFYSEGLIRFAPTYKYDLGTDNYDTSDKGRIPAWCDRVLWKGGGLKQIDYAAANIKTSDHRPVSSLFDCTISIIDEVQKDRLNRILYDRHRAEFGAMVSRGDLLEDDDDAVRSFGNSQGLPPASSDRHKWWLDNGRGTSGSGARSDIAPFVQGNVPNIVGKSNPFTRSEEDEWVNPQALLDIADSRDHSKVAVADSSMSKSQRQRKPVALSQPDSTPASIIESQRGGGCISVDAGEPKPRLPPRPPTWQTGENFLPQPIKRSATAAHTPTNLLDEVDPAIEKWKPLLPHR</sequence>
<comment type="subcellular location">
    <subcellularLocation>
        <location evidence="1">Cytoplasm</location>
    </subcellularLocation>
</comment>
<dbReference type="GO" id="GO:0043813">
    <property type="term" value="F:phosphatidylinositol-3,5-bisphosphate 5-phosphatase activity"/>
    <property type="evidence" value="ECO:0007669"/>
    <property type="project" value="TreeGrafter"/>
</dbReference>
<dbReference type="PANTHER" id="PTHR11200">
    <property type="entry name" value="INOSITOL 5-PHOSPHATASE"/>
    <property type="match status" value="1"/>
</dbReference>
<protein>
    <recommendedName>
        <fullName evidence="4">phosphoinositide 5-phosphatase</fullName>
        <ecNumber evidence="4">3.1.3.36</ecNumber>
    </recommendedName>
</protein>
<evidence type="ECO:0000256" key="9">
    <source>
        <dbReference type="SAM" id="MobiDB-lite"/>
    </source>
</evidence>
<gene>
    <name evidence="11" type="ORF">GQ26_0290080</name>
</gene>
<feature type="region of interest" description="Disordered" evidence="9">
    <location>
        <begin position="954"/>
        <end position="1010"/>
    </location>
</feature>
<evidence type="ECO:0000256" key="6">
    <source>
        <dbReference type="ARBA" id="ARBA00022490"/>
    </source>
</evidence>
<dbReference type="SMART" id="SM00128">
    <property type="entry name" value="IPPc"/>
    <property type="match status" value="1"/>
</dbReference>
<dbReference type="InterPro" id="IPR000300">
    <property type="entry name" value="IPPc"/>
</dbReference>
<dbReference type="PROSITE" id="PS50275">
    <property type="entry name" value="SAC"/>
    <property type="match status" value="1"/>
</dbReference>
<dbReference type="GO" id="GO:0005737">
    <property type="term" value="C:cytoplasm"/>
    <property type="evidence" value="ECO:0007669"/>
    <property type="project" value="UniProtKB-SubCell"/>
</dbReference>
<dbReference type="InterPro" id="IPR036691">
    <property type="entry name" value="Endo/exonu/phosph_ase_sf"/>
</dbReference>
<evidence type="ECO:0000313" key="11">
    <source>
        <dbReference type="EMBL" id="KFX44252.1"/>
    </source>
</evidence>
<evidence type="ECO:0000256" key="5">
    <source>
        <dbReference type="ARBA" id="ARBA00022448"/>
    </source>
</evidence>
<evidence type="ECO:0000259" key="10">
    <source>
        <dbReference type="PROSITE" id="PS50275"/>
    </source>
</evidence>
<dbReference type="SUPFAM" id="SSF56219">
    <property type="entry name" value="DNase I-like"/>
    <property type="match status" value="1"/>
</dbReference>
<feature type="domain" description="SAC" evidence="10">
    <location>
        <begin position="156"/>
        <end position="526"/>
    </location>
</feature>
<feature type="compositionally biased region" description="Polar residues" evidence="9">
    <location>
        <begin position="1051"/>
        <end position="1061"/>
    </location>
</feature>
<dbReference type="PANTHER" id="PTHR11200:SF257">
    <property type="entry name" value="PHOSPHOINOSITIDE 5-PHOSPHATASE"/>
    <property type="match status" value="1"/>
</dbReference>
<evidence type="ECO:0000256" key="4">
    <source>
        <dbReference type="ARBA" id="ARBA00013044"/>
    </source>
</evidence>
<dbReference type="Pfam" id="PF22669">
    <property type="entry name" value="Exo_endo_phos2"/>
    <property type="match status" value="1"/>
</dbReference>
<comment type="caution">
    <text evidence="11">The sequence shown here is derived from an EMBL/GenBank/DDBJ whole genome shotgun (WGS) entry which is preliminary data.</text>
</comment>
<feature type="region of interest" description="Disordered" evidence="9">
    <location>
        <begin position="1029"/>
        <end position="1093"/>
    </location>
</feature>
<comment type="similarity">
    <text evidence="3">In the central section; belongs to the inositol 1,4,5-trisphosphate 5-phosphatase family.</text>
</comment>
<keyword evidence="5" id="KW-0813">Transport</keyword>
<dbReference type="Gene3D" id="3.60.10.10">
    <property type="entry name" value="Endonuclease/exonuclease/phosphatase"/>
    <property type="match status" value="1"/>
</dbReference>
<evidence type="ECO:0000256" key="2">
    <source>
        <dbReference type="ARBA" id="ARBA00008943"/>
    </source>
</evidence>
<evidence type="ECO:0000256" key="3">
    <source>
        <dbReference type="ARBA" id="ARBA00009678"/>
    </source>
</evidence>
<dbReference type="InterPro" id="IPR046985">
    <property type="entry name" value="IP5"/>
</dbReference>
<comment type="similarity">
    <text evidence="2">Belongs to the synaptojanin family.</text>
</comment>
<evidence type="ECO:0000256" key="8">
    <source>
        <dbReference type="ARBA" id="ARBA00022927"/>
    </source>
</evidence>
<dbReference type="FunFam" id="3.60.10.10:FF:000029">
    <property type="entry name" value="Inositol polyphosphate 5-phosphatase"/>
    <property type="match status" value="1"/>
</dbReference>
<keyword evidence="6" id="KW-0963">Cytoplasm</keyword>
<accession>A0A093UVD8</accession>
<dbReference type="InterPro" id="IPR002013">
    <property type="entry name" value="SAC_dom"/>
</dbReference>
<keyword evidence="7" id="KW-0378">Hydrolase</keyword>
<dbReference type="AlphaFoldDB" id="A0A093UVD8"/>
<dbReference type="Pfam" id="PF02383">
    <property type="entry name" value="Syja_N"/>
    <property type="match status" value="1"/>
</dbReference>
<dbReference type="GO" id="GO:0046856">
    <property type="term" value="P:phosphatidylinositol dephosphorylation"/>
    <property type="evidence" value="ECO:0007669"/>
    <property type="project" value="InterPro"/>
</dbReference>
<evidence type="ECO:0000256" key="7">
    <source>
        <dbReference type="ARBA" id="ARBA00022801"/>
    </source>
</evidence>
<dbReference type="EMBL" id="JPOX01000029">
    <property type="protein sequence ID" value="KFX44252.1"/>
    <property type="molecule type" value="Genomic_DNA"/>
</dbReference>
<dbReference type="HOGENOM" id="CLU_003016_2_1_1"/>
<proteinExistence type="inferred from homology"/>
<dbReference type="GO" id="GO:0004439">
    <property type="term" value="F:phosphatidylinositol-4,5-bisphosphate 5-phosphatase activity"/>
    <property type="evidence" value="ECO:0007669"/>
    <property type="project" value="UniProtKB-EC"/>
</dbReference>
<reference evidence="11" key="2">
    <citation type="journal article" date="2014" name="PLoS Genet.">
        <title>Signature gene expression reveals novel clues to the molecular mechanisms of dimorphic transition in Penicillium marneffei.</title>
        <authorList>
            <person name="Yang E."/>
            <person name="Wang G."/>
            <person name="Cai J."/>
            <person name="Woo P.C."/>
            <person name="Lau S.K."/>
            <person name="Yuen K.-Y."/>
            <person name="Chow W.-N."/>
            <person name="Lin X."/>
        </authorList>
    </citation>
    <scope>NUCLEOTIDE SEQUENCE</scope>
    <source>
        <strain evidence="11">PM1</strain>
    </source>
</reference>
<dbReference type="eggNOG" id="KOG0566">
    <property type="taxonomic scope" value="Eukaryota"/>
</dbReference>
<organism evidence="11">
    <name type="scientific">Talaromyces marneffei PM1</name>
    <dbReference type="NCBI Taxonomy" id="1077442"/>
    <lineage>
        <taxon>Eukaryota</taxon>
        <taxon>Fungi</taxon>
        <taxon>Dikarya</taxon>
        <taxon>Ascomycota</taxon>
        <taxon>Pezizomycotina</taxon>
        <taxon>Eurotiomycetes</taxon>
        <taxon>Eurotiomycetidae</taxon>
        <taxon>Eurotiales</taxon>
        <taxon>Trichocomaceae</taxon>
        <taxon>Talaromyces</taxon>
        <taxon>Talaromyces sect. Talaromyces</taxon>
    </lineage>
</organism>
<name>A0A093UVD8_TALMA</name>
<reference key="1">
    <citation type="journal article" date="2014" name="PLoS Genet.">
        <title>Signature Gene Expression Reveals Novel Clues to the Molecular Mechanisms of Dimorphic Transition in Penicillium marneffei.</title>
        <authorList>
            <person name="Yang E."/>
            <person name="Wang G."/>
            <person name="Cai J."/>
            <person name="Woo P.C."/>
            <person name="Lau S.K."/>
            <person name="Yuen K.-Y."/>
            <person name="Chow W.-N."/>
            <person name="Lin X."/>
        </authorList>
    </citation>
    <scope>NUCLEOTIDE SEQUENCE [LARGE SCALE GENOMIC DNA]</scope>
    <source>
        <strain>PM1</strain>
    </source>
</reference>
<evidence type="ECO:0000256" key="1">
    <source>
        <dbReference type="ARBA" id="ARBA00004496"/>
    </source>
</evidence>
<dbReference type="EC" id="3.1.3.36" evidence="4"/>